<name>N0B8T5_9HYPH</name>
<keyword evidence="6" id="KW-0418">Kinase</keyword>
<feature type="repeat" description="WD" evidence="3">
    <location>
        <begin position="695"/>
        <end position="736"/>
    </location>
</feature>
<dbReference type="PROSITE" id="PS50082">
    <property type="entry name" value="WD_REPEATS_2"/>
    <property type="match status" value="6"/>
</dbReference>
<dbReference type="eggNOG" id="COG2319">
    <property type="taxonomic scope" value="Bacteria"/>
</dbReference>
<dbReference type="InterPro" id="IPR001680">
    <property type="entry name" value="WD40_rpt"/>
</dbReference>
<sequence length="779" mass="84288">MGIMTQLVALPDGTELAGDYKIVRVLGAGGFGVTYLAEEPNLSRHVSIKEYFPSDFASRTENLEAAPRSAGSTSDYNWGLDRFVDEAQTLAKFNHSNIVKVHRVFRANNTAYMVLHFEEGKNLKTWLKDLGRAPRQKELDAIVGPLLDALEIIHNADFLHRDIAPDNVIIRTTGDPVLIDFGAARSDIAAHSKTKTVSALVKPGYSPYEQYAETSRQQGPWTDIYAFAATLYHAVTGKRPPDSPSRMLKDEMVPVRDAALGGYRSTFLNAIQQGLALSVDGRPQSIAAWRGALLAPEPPKPSLFQRFKEKTEVHRRKDEEKQAAEAVVNTVVPPPPDAPGPKGGLLDFFDALKQPTEAKAPAAPSVAKPAAAKKPAAAEKPKADKPKPEKKKAQDKKTPALPPPPRPVAEKLRSKPKLRPKPDVGRRPLTRGLKSKVIVAAALAGIGFAFHDRIPQLLRVHEPTITTGAIGTSAANEPALKQVAEIKAHGTAIEELALSGDGRLIVTASHQPELKIWSFDSRQPKGVVALEDGPATSLAVRNNRVVTGHANGAVAIYDLDTQRRLYRFKRNDARIWSVTFVGSEDRVAAASHDWTLAIWETASESAPAAILEGHENAVQAVAADPSGQWLASGGADRSVKIWNVEARDSRRTYRNNSDFISSLAFSPDGTTLATGSLDGTIKVLSLNSYRIQRTFGGHNKRITSLAISNVDDLLASASEDGIVRVRSLKRSRQYLALPGIGSGAQSVAFTNDGRTLLTGGQDGVVRLWSLPDSQIAQGN</sequence>
<evidence type="ECO:0000256" key="2">
    <source>
        <dbReference type="ARBA" id="ARBA00022737"/>
    </source>
</evidence>
<feature type="repeat" description="WD" evidence="3">
    <location>
        <begin position="611"/>
        <end position="652"/>
    </location>
</feature>
<dbReference type="eggNOG" id="COG0515">
    <property type="taxonomic scope" value="Bacteria"/>
</dbReference>
<dbReference type="PANTHER" id="PTHR44129">
    <property type="entry name" value="WD REPEAT-CONTAINING PROTEIN POP1"/>
    <property type="match status" value="1"/>
</dbReference>
<keyword evidence="6" id="KW-0808">Transferase</keyword>
<feature type="repeat" description="WD" evidence="3">
    <location>
        <begin position="568"/>
        <end position="609"/>
    </location>
</feature>
<dbReference type="InterPro" id="IPR011009">
    <property type="entry name" value="Kinase-like_dom_sf"/>
</dbReference>
<reference evidence="6 7" key="1">
    <citation type="journal article" date="2013" name="Genome Announc.">
        <title>Genome sequences for three denitrifying bacterial strains isolated from a uranium- and nitrate-contaminated subsurface environment.</title>
        <authorList>
            <person name="Venkatramanan R."/>
            <person name="Prakash O."/>
            <person name="Woyke T."/>
            <person name="Chain P."/>
            <person name="Goodwin L.A."/>
            <person name="Watson D."/>
            <person name="Brooks S."/>
            <person name="Kostka J.E."/>
            <person name="Green S.J."/>
        </authorList>
    </citation>
    <scope>NUCLEOTIDE SEQUENCE [LARGE SCALE GENOMIC DNA]</scope>
    <source>
        <strain evidence="6 7">1NES1</strain>
    </source>
</reference>
<dbReference type="InterPro" id="IPR050349">
    <property type="entry name" value="WD_LIS1/nudF_dynein_reg"/>
</dbReference>
<keyword evidence="7" id="KW-1185">Reference proteome</keyword>
<proteinExistence type="predicted"/>
<evidence type="ECO:0000259" key="5">
    <source>
        <dbReference type="PROSITE" id="PS50011"/>
    </source>
</evidence>
<dbReference type="InterPro" id="IPR036322">
    <property type="entry name" value="WD40_repeat_dom_sf"/>
</dbReference>
<dbReference type="PROSITE" id="PS00109">
    <property type="entry name" value="PROTEIN_KINASE_TYR"/>
    <property type="match status" value="1"/>
</dbReference>
<keyword evidence="2" id="KW-0677">Repeat</keyword>
<dbReference type="CDD" id="cd00200">
    <property type="entry name" value="WD40"/>
    <property type="match status" value="1"/>
</dbReference>
<evidence type="ECO:0000313" key="6">
    <source>
        <dbReference type="EMBL" id="AGK59448.1"/>
    </source>
</evidence>
<gene>
    <name evidence="6" type="ORF">HYPDE_38893</name>
</gene>
<dbReference type="Pfam" id="PF00400">
    <property type="entry name" value="WD40"/>
    <property type="match status" value="6"/>
</dbReference>
<evidence type="ECO:0000256" key="3">
    <source>
        <dbReference type="PROSITE-ProRule" id="PRU00221"/>
    </source>
</evidence>
<feature type="repeat" description="WD" evidence="3">
    <location>
        <begin position="653"/>
        <end position="694"/>
    </location>
</feature>
<feature type="repeat" description="WD" evidence="3">
    <location>
        <begin position="486"/>
        <end position="527"/>
    </location>
</feature>
<dbReference type="InterPro" id="IPR020635">
    <property type="entry name" value="Tyr_kinase_cat_dom"/>
</dbReference>
<dbReference type="PRINTS" id="PR00320">
    <property type="entry name" value="GPROTEINBRPT"/>
</dbReference>
<feature type="compositionally biased region" description="Basic and acidic residues" evidence="4">
    <location>
        <begin position="311"/>
        <end position="323"/>
    </location>
</feature>
<dbReference type="Pfam" id="PF00069">
    <property type="entry name" value="Pkinase"/>
    <property type="match status" value="1"/>
</dbReference>
<feature type="region of interest" description="Disordered" evidence="4">
    <location>
        <begin position="311"/>
        <end position="429"/>
    </location>
</feature>
<dbReference type="InterPro" id="IPR019775">
    <property type="entry name" value="WD40_repeat_CS"/>
</dbReference>
<dbReference type="InterPro" id="IPR020472">
    <property type="entry name" value="WD40_PAC1"/>
</dbReference>
<dbReference type="AlphaFoldDB" id="N0B8T5"/>
<evidence type="ECO:0000256" key="4">
    <source>
        <dbReference type="SAM" id="MobiDB-lite"/>
    </source>
</evidence>
<feature type="compositionally biased region" description="Low complexity" evidence="4">
    <location>
        <begin position="358"/>
        <end position="375"/>
    </location>
</feature>
<dbReference type="Proteomes" id="UP000005952">
    <property type="component" value="Chromosome"/>
</dbReference>
<feature type="repeat" description="WD" evidence="3">
    <location>
        <begin position="737"/>
        <end position="778"/>
    </location>
</feature>
<dbReference type="CDD" id="cd14014">
    <property type="entry name" value="STKc_PknB_like"/>
    <property type="match status" value="1"/>
</dbReference>
<dbReference type="SMART" id="SM00219">
    <property type="entry name" value="TyrKc"/>
    <property type="match status" value="1"/>
</dbReference>
<dbReference type="PROSITE" id="PS50011">
    <property type="entry name" value="PROTEIN_KINASE_DOM"/>
    <property type="match status" value="1"/>
</dbReference>
<evidence type="ECO:0000256" key="1">
    <source>
        <dbReference type="ARBA" id="ARBA00022574"/>
    </source>
</evidence>
<dbReference type="KEGG" id="hdt:HYPDE_38893"/>
<protein>
    <submittedName>
        <fullName evidence="6">Serine/threonine-protein kinase-like domain-containing protein</fullName>
    </submittedName>
</protein>
<dbReference type="InterPro" id="IPR008266">
    <property type="entry name" value="Tyr_kinase_AS"/>
</dbReference>
<dbReference type="GO" id="GO:0004713">
    <property type="term" value="F:protein tyrosine kinase activity"/>
    <property type="evidence" value="ECO:0007669"/>
    <property type="project" value="InterPro"/>
</dbReference>
<dbReference type="InterPro" id="IPR000719">
    <property type="entry name" value="Prot_kinase_dom"/>
</dbReference>
<accession>N0B8T5</accession>
<dbReference type="Gene3D" id="1.10.510.10">
    <property type="entry name" value="Transferase(Phosphotransferase) domain 1"/>
    <property type="match status" value="1"/>
</dbReference>
<dbReference type="Gene3D" id="3.30.200.20">
    <property type="entry name" value="Phosphorylase Kinase, domain 1"/>
    <property type="match status" value="1"/>
</dbReference>
<dbReference type="PROSITE" id="PS50294">
    <property type="entry name" value="WD_REPEATS_REGION"/>
    <property type="match status" value="4"/>
</dbReference>
<organism evidence="6 7">
    <name type="scientific">Hyphomicrobium denitrificans 1NES1</name>
    <dbReference type="NCBI Taxonomy" id="670307"/>
    <lineage>
        <taxon>Bacteria</taxon>
        <taxon>Pseudomonadati</taxon>
        <taxon>Pseudomonadota</taxon>
        <taxon>Alphaproteobacteria</taxon>
        <taxon>Hyphomicrobiales</taxon>
        <taxon>Hyphomicrobiaceae</taxon>
        <taxon>Hyphomicrobium</taxon>
    </lineage>
</organism>
<dbReference type="SUPFAM" id="SSF56112">
    <property type="entry name" value="Protein kinase-like (PK-like)"/>
    <property type="match status" value="1"/>
</dbReference>
<dbReference type="SUPFAM" id="SSF50978">
    <property type="entry name" value="WD40 repeat-like"/>
    <property type="match status" value="1"/>
</dbReference>
<dbReference type="PROSITE" id="PS00678">
    <property type="entry name" value="WD_REPEATS_1"/>
    <property type="match status" value="1"/>
</dbReference>
<keyword evidence="1 3" id="KW-0853">WD repeat</keyword>
<dbReference type="GO" id="GO:0005524">
    <property type="term" value="F:ATP binding"/>
    <property type="evidence" value="ECO:0007669"/>
    <property type="project" value="InterPro"/>
</dbReference>
<dbReference type="STRING" id="670307.HYPDE_38893"/>
<dbReference type="EMBL" id="CP005587">
    <property type="protein sequence ID" value="AGK59448.1"/>
    <property type="molecule type" value="Genomic_DNA"/>
</dbReference>
<evidence type="ECO:0000313" key="7">
    <source>
        <dbReference type="Proteomes" id="UP000005952"/>
    </source>
</evidence>
<feature type="compositionally biased region" description="Basic and acidic residues" evidence="4">
    <location>
        <begin position="376"/>
        <end position="398"/>
    </location>
</feature>
<dbReference type="InterPro" id="IPR015943">
    <property type="entry name" value="WD40/YVTN_repeat-like_dom_sf"/>
</dbReference>
<dbReference type="SMART" id="SM00320">
    <property type="entry name" value="WD40"/>
    <property type="match status" value="7"/>
</dbReference>
<dbReference type="Gene3D" id="2.130.10.10">
    <property type="entry name" value="YVTN repeat-like/Quinoprotein amine dehydrogenase"/>
    <property type="match status" value="2"/>
</dbReference>
<dbReference type="HOGENOM" id="CLU_360091_0_0_5"/>
<feature type="domain" description="Protein kinase" evidence="5">
    <location>
        <begin position="20"/>
        <end position="294"/>
    </location>
</feature>